<evidence type="ECO:0000313" key="3">
    <source>
        <dbReference type="Proteomes" id="UP000030451"/>
    </source>
</evidence>
<dbReference type="OrthoDB" id="5915284at2"/>
<sequence>MSVRSFQQLVSSFAIALVLTACASAPKEVTPKVQISDEIAVTLPTPEQLGYTLTASQLISATWATSTSERSEQLPVQLQVDQDKLVLAGFSSWGTRILSLNYQSEMISTDVLAGLQGVLPQPEQVLFNLMITLWPGSAWEGPLNEVRWQLIDKGNSRSIFNSQGEQVIDIQYSSDERLDGDIRFHQLSDDYTIIIKTLQYRKTPFTP</sequence>
<name>A0A0A5HW54_PHOS4</name>
<organism evidence="2 3">
    <name type="scientific">Photobacterium sp. (strain ATCC 43367)</name>
    <dbReference type="NCBI Taxonomy" id="379097"/>
    <lineage>
        <taxon>Bacteria</taxon>
        <taxon>Pseudomonadati</taxon>
        <taxon>Pseudomonadota</taxon>
        <taxon>Gammaproteobacteria</taxon>
        <taxon>Vibrionales</taxon>
        <taxon>Vibrionaceae</taxon>
        <taxon>Vibrio</taxon>
        <taxon>Vibrio oreintalis group</taxon>
    </lineage>
</organism>
<feature type="chain" id="PRO_5002011237" evidence="1">
    <location>
        <begin position="24"/>
        <end position="207"/>
    </location>
</feature>
<dbReference type="Proteomes" id="UP000030451">
    <property type="component" value="Unassembled WGS sequence"/>
</dbReference>
<dbReference type="AlphaFoldDB" id="A0A0A5HW54"/>
<dbReference type="RefSeq" id="WP_038187641.1">
    <property type="nucleotide sequence ID" value="NZ_JRWP01000004.1"/>
</dbReference>
<evidence type="ECO:0000256" key="1">
    <source>
        <dbReference type="SAM" id="SignalP"/>
    </source>
</evidence>
<reference evidence="2 3" key="1">
    <citation type="submission" date="2014-10" db="EMBL/GenBank/DDBJ databases">
        <title>Genome sequencing of Vibrio sinaloensis T08.</title>
        <authorList>
            <person name="Chan K.-G."/>
            <person name="Mohamad N.I."/>
        </authorList>
    </citation>
    <scope>NUCLEOTIDE SEQUENCE [LARGE SCALE GENOMIC DNA]</scope>
    <source>
        <strain evidence="2 3">T08</strain>
    </source>
</reference>
<feature type="signal peptide" evidence="1">
    <location>
        <begin position="1"/>
        <end position="23"/>
    </location>
</feature>
<accession>A0A0A5HW54</accession>
<gene>
    <name evidence="2" type="ORF">NM06_02445</name>
</gene>
<keyword evidence="2" id="KW-0449">Lipoprotein</keyword>
<dbReference type="PROSITE" id="PS51257">
    <property type="entry name" value="PROKAR_LIPOPROTEIN"/>
    <property type="match status" value="1"/>
</dbReference>
<dbReference type="Pfam" id="PF11659">
    <property type="entry name" value="DUF3261"/>
    <property type="match status" value="1"/>
</dbReference>
<dbReference type="STRING" id="379097.SE23_00125"/>
<evidence type="ECO:0000313" key="2">
    <source>
        <dbReference type="EMBL" id="KGY09797.1"/>
    </source>
</evidence>
<keyword evidence="1" id="KW-0732">Signal</keyword>
<protein>
    <submittedName>
        <fullName evidence="2">Lipoprotein</fullName>
    </submittedName>
</protein>
<proteinExistence type="predicted"/>
<dbReference type="EMBL" id="JRWP01000004">
    <property type="protein sequence ID" value="KGY09797.1"/>
    <property type="molecule type" value="Genomic_DNA"/>
</dbReference>
<comment type="caution">
    <text evidence="2">The sequence shown here is derived from an EMBL/GenBank/DDBJ whole genome shotgun (WGS) entry which is preliminary data.</text>
</comment>
<dbReference type="InterPro" id="IPR021675">
    <property type="entry name" value="DUF3261"/>
</dbReference>